<proteinExistence type="predicted"/>
<protein>
    <submittedName>
        <fullName evidence="3">HPt (Histidine-containing phosphotransfer) domain-containing protein</fullName>
    </submittedName>
</protein>
<organism evidence="3 4">
    <name type="scientific">Eubacterium oxidoreducens</name>
    <dbReference type="NCBI Taxonomy" id="1732"/>
    <lineage>
        <taxon>Bacteria</taxon>
        <taxon>Bacillati</taxon>
        <taxon>Bacillota</taxon>
        <taxon>Clostridia</taxon>
        <taxon>Eubacteriales</taxon>
        <taxon>Eubacteriaceae</taxon>
        <taxon>Eubacterium</taxon>
    </lineage>
</organism>
<evidence type="ECO:0000313" key="4">
    <source>
        <dbReference type="Proteomes" id="UP000199228"/>
    </source>
</evidence>
<dbReference type="InterPro" id="IPR036641">
    <property type="entry name" value="HPT_dom_sf"/>
</dbReference>
<dbReference type="Proteomes" id="UP000199228">
    <property type="component" value="Unassembled WGS sequence"/>
</dbReference>
<keyword evidence="4" id="KW-1185">Reference proteome</keyword>
<gene>
    <name evidence="3" type="ORF">SAMN02910417_00965</name>
</gene>
<dbReference type="InterPro" id="IPR008207">
    <property type="entry name" value="Sig_transdc_His_kin_Hpt_dom"/>
</dbReference>
<feature type="modified residue" description="Phosphohistidine" evidence="1">
    <location>
        <position position="60"/>
    </location>
</feature>
<evidence type="ECO:0000313" key="3">
    <source>
        <dbReference type="EMBL" id="SDB12653.1"/>
    </source>
</evidence>
<dbReference type="RefSeq" id="WP_090172801.1">
    <property type="nucleotide sequence ID" value="NZ_FMXR01000007.1"/>
</dbReference>
<dbReference type="PROSITE" id="PS50894">
    <property type="entry name" value="HPT"/>
    <property type="match status" value="1"/>
</dbReference>
<dbReference type="EMBL" id="FMXR01000007">
    <property type="protein sequence ID" value="SDB12653.1"/>
    <property type="molecule type" value="Genomic_DNA"/>
</dbReference>
<evidence type="ECO:0000256" key="1">
    <source>
        <dbReference type="PROSITE-ProRule" id="PRU00110"/>
    </source>
</evidence>
<name>A0A1G6AWP0_EUBOX</name>
<dbReference type="OrthoDB" id="1669200at2"/>
<dbReference type="Pfam" id="PF01627">
    <property type="entry name" value="Hpt"/>
    <property type="match status" value="1"/>
</dbReference>
<dbReference type="STRING" id="1732.SAMN02910417_00965"/>
<feature type="domain" description="HPt" evidence="2">
    <location>
        <begin position="19"/>
        <end position="115"/>
    </location>
</feature>
<dbReference type="SUPFAM" id="SSF47226">
    <property type="entry name" value="Histidine-containing phosphotransfer domain, HPT domain"/>
    <property type="match status" value="1"/>
</dbReference>
<keyword evidence="1" id="KW-0597">Phosphoprotein</keyword>
<reference evidence="3 4" key="1">
    <citation type="submission" date="2016-10" db="EMBL/GenBank/DDBJ databases">
        <authorList>
            <person name="de Groot N.N."/>
        </authorList>
    </citation>
    <scope>NUCLEOTIDE SEQUENCE [LARGE SCALE GENOMIC DNA]</scope>
    <source>
        <strain evidence="3 4">DSM 3217</strain>
    </source>
</reference>
<sequence length="115" mass="12865">MNLKDCYEAIGGDYDDVMSRLPKEDLVEKFLKKLVEGEEYGQLLNAVQLADYKSVFAASHTLKGVCANLGLKELCEVVSQLCENVRGGEPKEDITPLVDAVKKQYLRLKENVTQL</sequence>
<evidence type="ECO:0000259" key="2">
    <source>
        <dbReference type="PROSITE" id="PS50894"/>
    </source>
</evidence>
<accession>A0A1G6AWP0</accession>
<dbReference type="AlphaFoldDB" id="A0A1G6AWP0"/>
<dbReference type="GO" id="GO:0000160">
    <property type="term" value="P:phosphorelay signal transduction system"/>
    <property type="evidence" value="ECO:0007669"/>
    <property type="project" value="InterPro"/>
</dbReference>
<dbReference type="Gene3D" id="1.20.120.160">
    <property type="entry name" value="HPT domain"/>
    <property type="match status" value="1"/>
</dbReference>